<dbReference type="EMBL" id="AP027372">
    <property type="protein sequence ID" value="BDY14028.1"/>
    <property type="molecule type" value="Genomic_DNA"/>
</dbReference>
<geneLocation type="plasmid" evidence="1 2">
    <name>pISO32_2</name>
</geneLocation>
<protein>
    <recommendedName>
        <fullName evidence="3">Bacterial mobilisation domain-containing protein</fullName>
    </recommendedName>
</protein>
<dbReference type="InterPro" id="IPR053842">
    <property type="entry name" value="NikA-like"/>
</dbReference>
<keyword evidence="2" id="KW-1185">Reference proteome</keyword>
<dbReference type="Pfam" id="PF21983">
    <property type="entry name" value="NikA-like"/>
    <property type="match status" value="1"/>
</dbReference>
<dbReference type="Proteomes" id="UP001321445">
    <property type="component" value="Plasmid pISO32_2"/>
</dbReference>
<evidence type="ECO:0000313" key="1">
    <source>
        <dbReference type="EMBL" id="BDY14028.1"/>
    </source>
</evidence>
<proteinExistence type="predicted"/>
<gene>
    <name evidence="1" type="ORF">HCR_23410</name>
</gene>
<reference evidence="1 2" key="1">
    <citation type="submission" date="2023-03" db="EMBL/GenBank/DDBJ databases">
        <title>Description of Hydrogenimonas sp. ISO32.</title>
        <authorList>
            <person name="Mino S."/>
            <person name="Fukazawa S."/>
            <person name="Sawabe T."/>
        </authorList>
    </citation>
    <scope>NUCLEOTIDE SEQUENCE [LARGE SCALE GENOMIC DNA]</scope>
    <source>
        <strain evidence="1 2">ISO32</strain>
        <plasmid evidence="1 2">pISO32_2</plasmid>
    </source>
</reference>
<evidence type="ECO:0000313" key="2">
    <source>
        <dbReference type="Proteomes" id="UP001321445"/>
    </source>
</evidence>
<name>A0ABN6WXV9_9BACT</name>
<organism evidence="1 2">
    <name type="scientific">Hydrogenimonas cancrithermarum</name>
    <dbReference type="NCBI Taxonomy" id="2993563"/>
    <lineage>
        <taxon>Bacteria</taxon>
        <taxon>Pseudomonadati</taxon>
        <taxon>Campylobacterota</taxon>
        <taxon>Epsilonproteobacteria</taxon>
        <taxon>Campylobacterales</taxon>
        <taxon>Hydrogenimonadaceae</taxon>
        <taxon>Hydrogenimonas</taxon>
    </lineage>
</organism>
<sequence>MPKYRQVKVNLRPEDYDRLEREAIASEISMAELFRQSVGVGIPDRRDRNQDEIRLAMLYELKRIGTNINQIARYVNANKAIDRAALDALVGIEEELKRFRP</sequence>
<evidence type="ECO:0008006" key="3">
    <source>
        <dbReference type="Google" id="ProtNLM"/>
    </source>
</evidence>
<keyword evidence="1" id="KW-0614">Plasmid</keyword>
<accession>A0ABN6WXV9</accession>